<sequence>MRYLILFTLILSSRLILAQYINNGSFEQLNSTTVDVYHLENAVGWSDDDVFYGTSPTGTNWWGSSDCLNPYWTPSVAPPEDPRTGIVNLGMRLQEQKYGEYAKTATLPLTAGNDYIIEFWVKQVQGPPTLNHIQAYISTDNLGHVIDNDIPLVVPQISEHVSYGDYKKVTGCFTPTTSGVHYLIIGNFEVKDEDSPRVYIFIDDVAMYDASPVPAPNSVDFDFTNNQTSFCPGDLFFAIDNGSSGFSHYNWTIEQSGVLVGETGWIESTTIADEYIPGLISSGGIASVQEGECFDLTLHVRNGCEVISTTKTFCYDEFPDPSIIFDGQPVCEGQSFDLEVTGDNGWTYSWSNGQSGVGLREITETATPNVTQYTVTVTTPAGCQSTETVNIVVHTNNNTPPFYSGIDGGIEFTAYVNAGDDLTFSYWVADSPNENVFLGSNGLPSGSTLTPINGNAAQGIFQWNNIPDNAEGLYTFNATSNCKSSNNVY</sequence>
<name>A0A916NRW5_9FLAO</name>
<reference evidence="1" key="1">
    <citation type="submission" date="2021-04" db="EMBL/GenBank/DDBJ databases">
        <authorList>
            <person name="Rodrigo-Torres L."/>
            <person name="Arahal R. D."/>
            <person name="Lucena T."/>
        </authorList>
    </citation>
    <scope>NUCLEOTIDE SEQUENCE</scope>
    <source>
        <strain evidence="1">AS29M-1</strain>
    </source>
</reference>
<dbReference type="EMBL" id="OU015584">
    <property type="protein sequence ID" value="CAG5082301.1"/>
    <property type="molecule type" value="Genomic_DNA"/>
</dbReference>
<dbReference type="KEGG" id="ptan:CRYO30217_01871"/>
<protein>
    <submittedName>
        <fullName evidence="1">Uncharacterized protein</fullName>
    </submittedName>
</protein>
<keyword evidence="2" id="KW-1185">Reference proteome</keyword>
<dbReference type="Gene3D" id="2.60.120.260">
    <property type="entry name" value="Galactose-binding domain-like"/>
    <property type="match status" value="1"/>
</dbReference>
<dbReference type="Proteomes" id="UP000683507">
    <property type="component" value="Chromosome"/>
</dbReference>
<gene>
    <name evidence="1" type="ORF">CRYO30217_01871</name>
</gene>
<evidence type="ECO:0000313" key="2">
    <source>
        <dbReference type="Proteomes" id="UP000683507"/>
    </source>
</evidence>
<evidence type="ECO:0000313" key="1">
    <source>
        <dbReference type="EMBL" id="CAG5082301.1"/>
    </source>
</evidence>
<dbReference type="AlphaFoldDB" id="A0A916NRW5"/>
<organism evidence="1 2">
    <name type="scientific">Parvicella tangerina</name>
    <dbReference type="NCBI Taxonomy" id="2829795"/>
    <lineage>
        <taxon>Bacteria</taxon>
        <taxon>Pseudomonadati</taxon>
        <taxon>Bacteroidota</taxon>
        <taxon>Flavobacteriia</taxon>
        <taxon>Flavobacteriales</taxon>
        <taxon>Parvicellaceae</taxon>
        <taxon>Parvicella</taxon>
    </lineage>
</organism>
<dbReference type="RefSeq" id="WP_258542070.1">
    <property type="nucleotide sequence ID" value="NZ_OU015584.1"/>
</dbReference>
<proteinExistence type="predicted"/>
<accession>A0A916NRW5</accession>